<sequence length="164" mass="18547">MKKYQEALVIVKEAFQAIPPPGKKEVMKNYLRELNTQKLYLLNNLSISITSVKINEQIDPDKKPLNNCLIDLAKNSLTILCVLKKTDSETIMTNNATLFEKKNADYGNSFVDFALIGIIVRLNDKINRILNLGGAPSANMQVDEKIEDTINDLYNYCIIGLMYT</sequence>
<dbReference type="Pfam" id="PF07659">
    <property type="entry name" value="DUF1599"/>
    <property type="match status" value="1"/>
</dbReference>
<protein>
    <recommendedName>
        <fullName evidence="1">Nucleotide modification associated domain-containing protein</fullName>
    </recommendedName>
</protein>
<reference evidence="2" key="1">
    <citation type="journal article" date="2020" name="Nature">
        <title>Giant virus diversity and host interactions through global metagenomics.</title>
        <authorList>
            <person name="Schulz F."/>
            <person name="Roux S."/>
            <person name="Paez-Espino D."/>
            <person name="Jungbluth S."/>
            <person name="Walsh D.A."/>
            <person name="Denef V.J."/>
            <person name="McMahon K.D."/>
            <person name="Konstantinidis K.T."/>
            <person name="Eloe-Fadrosh E.A."/>
            <person name="Kyrpides N.C."/>
            <person name="Woyke T."/>
        </authorList>
    </citation>
    <scope>NUCLEOTIDE SEQUENCE</scope>
    <source>
        <strain evidence="2">GVMAG-S-ERX555907-102</strain>
    </source>
</reference>
<accession>A0A6C0L124</accession>
<dbReference type="AlphaFoldDB" id="A0A6C0L124"/>
<dbReference type="InterPro" id="IPR011630">
    <property type="entry name" value="DUF1599"/>
</dbReference>
<dbReference type="EMBL" id="MN741014">
    <property type="protein sequence ID" value="QHU22627.1"/>
    <property type="molecule type" value="Genomic_DNA"/>
</dbReference>
<organism evidence="2">
    <name type="scientific">viral metagenome</name>
    <dbReference type="NCBI Taxonomy" id="1070528"/>
    <lineage>
        <taxon>unclassified sequences</taxon>
        <taxon>metagenomes</taxon>
        <taxon>organismal metagenomes</taxon>
    </lineage>
</organism>
<evidence type="ECO:0000259" key="1">
    <source>
        <dbReference type="Pfam" id="PF07659"/>
    </source>
</evidence>
<evidence type="ECO:0000313" key="2">
    <source>
        <dbReference type="EMBL" id="QHU22627.1"/>
    </source>
</evidence>
<proteinExistence type="predicted"/>
<feature type="domain" description="Nucleotide modification associated" evidence="1">
    <location>
        <begin position="102"/>
        <end position="162"/>
    </location>
</feature>
<name>A0A6C0L124_9ZZZZ</name>